<evidence type="ECO:0000313" key="5">
    <source>
        <dbReference type="EMBL" id="KAF8410368.1"/>
    </source>
</evidence>
<evidence type="ECO:0000313" key="6">
    <source>
        <dbReference type="Proteomes" id="UP000655225"/>
    </source>
</evidence>
<dbReference type="PANTHER" id="PTHR10869:SF123">
    <property type="entry name" value="PROLYL 4-HYDROXYLASE 10-RELATED"/>
    <property type="match status" value="1"/>
</dbReference>
<reference evidence="5 6" key="1">
    <citation type="submission" date="2020-04" db="EMBL/GenBank/DDBJ databases">
        <title>Plant Genome Project.</title>
        <authorList>
            <person name="Zhang R.-G."/>
        </authorList>
    </citation>
    <scope>NUCLEOTIDE SEQUENCE [LARGE SCALE GENOMIC DNA]</scope>
    <source>
        <strain evidence="5">YNK0</strain>
        <tissue evidence="5">Leaf</tissue>
    </source>
</reference>
<dbReference type="GO" id="GO:0046872">
    <property type="term" value="F:metal ion binding"/>
    <property type="evidence" value="ECO:0007669"/>
    <property type="project" value="UniProtKB-KW"/>
</dbReference>
<sequence>MAKGRHYRLTGRRSYSCTLVLAMLLMISMVLLMLLSFGILSITIDTGNSPPANDLSSFEHKIVESGDGLRERGEQWTEIISWEPRAFIYHNFLSKDECEYLINLAKPHMEKSSVVDSITGRSTDSRVRTSSGMFLKRGRDKIIRDIEKRIADFSFIPVGNERQLIS</sequence>
<keyword evidence="2" id="KW-0479">Metal-binding</keyword>
<dbReference type="EMBL" id="JABCRI010000002">
    <property type="protein sequence ID" value="KAF8410368.1"/>
    <property type="molecule type" value="Genomic_DNA"/>
</dbReference>
<evidence type="ECO:0000256" key="2">
    <source>
        <dbReference type="ARBA" id="ARBA00022723"/>
    </source>
</evidence>
<dbReference type="AlphaFoldDB" id="A0A835DN66"/>
<dbReference type="InterPro" id="IPR045054">
    <property type="entry name" value="P4HA-like"/>
</dbReference>
<keyword evidence="4" id="KW-1133">Transmembrane helix</keyword>
<organism evidence="5 6">
    <name type="scientific">Tetracentron sinense</name>
    <name type="common">Spur-leaf</name>
    <dbReference type="NCBI Taxonomy" id="13715"/>
    <lineage>
        <taxon>Eukaryota</taxon>
        <taxon>Viridiplantae</taxon>
        <taxon>Streptophyta</taxon>
        <taxon>Embryophyta</taxon>
        <taxon>Tracheophyta</taxon>
        <taxon>Spermatophyta</taxon>
        <taxon>Magnoliopsida</taxon>
        <taxon>Trochodendrales</taxon>
        <taxon>Trochodendraceae</taxon>
        <taxon>Tetracentron</taxon>
    </lineage>
</organism>
<protein>
    <submittedName>
        <fullName evidence="5">Uncharacterized protein</fullName>
    </submittedName>
</protein>
<comment type="caution">
    <text evidence="5">The sequence shown here is derived from an EMBL/GenBank/DDBJ whole genome shotgun (WGS) entry which is preliminary data.</text>
</comment>
<keyword evidence="4" id="KW-0472">Membrane</keyword>
<accession>A0A835DN66</accession>
<name>A0A835DN66_TETSI</name>
<evidence type="ECO:0000256" key="3">
    <source>
        <dbReference type="ARBA" id="ARBA00023004"/>
    </source>
</evidence>
<keyword evidence="4" id="KW-0812">Transmembrane</keyword>
<dbReference type="PANTHER" id="PTHR10869">
    <property type="entry name" value="PROLYL 4-HYDROXYLASE ALPHA SUBUNIT"/>
    <property type="match status" value="1"/>
</dbReference>
<keyword evidence="3" id="KW-0408">Iron</keyword>
<proteinExistence type="predicted"/>
<feature type="transmembrane region" description="Helical" evidence="4">
    <location>
        <begin position="20"/>
        <end position="44"/>
    </location>
</feature>
<evidence type="ECO:0000256" key="4">
    <source>
        <dbReference type="SAM" id="Phobius"/>
    </source>
</evidence>
<dbReference type="OMA" id="CFLICVY"/>
<dbReference type="OrthoDB" id="1730755at2759"/>
<keyword evidence="6" id="KW-1185">Reference proteome</keyword>
<dbReference type="Proteomes" id="UP000655225">
    <property type="component" value="Unassembled WGS sequence"/>
</dbReference>
<gene>
    <name evidence="5" type="ORF">HHK36_002896</name>
</gene>
<dbReference type="Gene3D" id="2.60.120.620">
    <property type="entry name" value="q2cbj1_9rhob like domain"/>
    <property type="match status" value="1"/>
</dbReference>
<dbReference type="GO" id="GO:0004656">
    <property type="term" value="F:procollagen-proline 4-dioxygenase activity"/>
    <property type="evidence" value="ECO:0007669"/>
    <property type="project" value="TreeGrafter"/>
</dbReference>
<comment type="subcellular location">
    <subcellularLocation>
        <location evidence="1">Endoplasmic reticulum membrane</location>
    </subcellularLocation>
</comment>
<dbReference type="GO" id="GO:0005789">
    <property type="term" value="C:endoplasmic reticulum membrane"/>
    <property type="evidence" value="ECO:0007669"/>
    <property type="project" value="UniProtKB-SubCell"/>
</dbReference>
<evidence type="ECO:0000256" key="1">
    <source>
        <dbReference type="ARBA" id="ARBA00004586"/>
    </source>
</evidence>